<name>A0A521F6E3_SACCC</name>
<proteinExistence type="predicted"/>
<dbReference type="EMBL" id="FXTB01000014">
    <property type="protein sequence ID" value="SMO91080.1"/>
    <property type="molecule type" value="Genomic_DNA"/>
</dbReference>
<sequence>MKNLVLTIAGIVLLGSCSPKRPDVVERPVFEVWNSTAIEIDKIELTDSSTVIHFDAFYRPKWWIRIASDTYIRESGSEERLLVSHAEGLELDTEFFLPESGEASFKLFFPPLPEGITKIDFIESDCENCFKIWGIHLLPGSKIKMDGLTFEGSGKRDMEFPAMTFSDEPARISGTILGYSEEAFGDELVLHGLNVFSLTNDQTSISISADGHFSGEVYPGLPQMWHLANMGAVLLVPGEETRIVMDLKRKSRFESRHRNDKEASDSLYYTVDMKGMSGADLILLEKSMLVGFDELSEAAAEKSPMELKAYLEQQIDMRMGEGRSQGNSDKLQDILRAKYRMEALGYLLSYEGFVRFVKSKSSGLPRERWHELEIEVEKPGPDYYSSLANFFEDKGFLFPQGAMAVDRYRKINHLQLKTQNASAKEHFLYLKENVPAVLGENALFMDLACARFFSDAIQRKGALDEQNKEEMLALMSNPALARLIIDDNDRMLAMVESAKKASGGDFTINEVPQVEDGQVLEAILEQHRGKVVVVAFWATWCGPCIASIEPMTPLKKSMADKDVVFVYFTDGSSPIGLWSEYLQKIDGQHYRFDNALMQHLRDKYKVSAIPTFFVFDKEGKQIEKHTGFPGVATLEAAIKKGLG</sequence>
<protein>
    <submittedName>
        <fullName evidence="6">Thioredoxin-like</fullName>
    </submittedName>
</protein>
<dbReference type="InterPro" id="IPR036249">
    <property type="entry name" value="Thioredoxin-like_sf"/>
</dbReference>
<dbReference type="Gene3D" id="3.40.30.10">
    <property type="entry name" value="Glutaredoxin"/>
    <property type="match status" value="1"/>
</dbReference>
<organism evidence="6 7">
    <name type="scientific">Saccharicrinis carchari</name>
    <dbReference type="NCBI Taxonomy" id="1168039"/>
    <lineage>
        <taxon>Bacteria</taxon>
        <taxon>Pseudomonadati</taxon>
        <taxon>Bacteroidota</taxon>
        <taxon>Bacteroidia</taxon>
        <taxon>Marinilabiliales</taxon>
        <taxon>Marinilabiliaceae</taxon>
        <taxon>Saccharicrinis</taxon>
    </lineage>
</organism>
<evidence type="ECO:0000256" key="4">
    <source>
        <dbReference type="ARBA" id="ARBA00023284"/>
    </source>
</evidence>
<dbReference type="CDD" id="cd02966">
    <property type="entry name" value="TlpA_like_family"/>
    <property type="match status" value="1"/>
</dbReference>
<evidence type="ECO:0000313" key="7">
    <source>
        <dbReference type="Proteomes" id="UP000319040"/>
    </source>
</evidence>
<evidence type="ECO:0000256" key="2">
    <source>
        <dbReference type="ARBA" id="ARBA00022748"/>
    </source>
</evidence>
<reference evidence="6 7" key="1">
    <citation type="submission" date="2017-05" db="EMBL/GenBank/DDBJ databases">
        <authorList>
            <person name="Varghese N."/>
            <person name="Submissions S."/>
        </authorList>
    </citation>
    <scope>NUCLEOTIDE SEQUENCE [LARGE SCALE GENOMIC DNA]</scope>
    <source>
        <strain evidence="6 7">DSM 27040</strain>
    </source>
</reference>
<dbReference type="InterPro" id="IPR050553">
    <property type="entry name" value="Thioredoxin_ResA/DsbE_sf"/>
</dbReference>
<dbReference type="RefSeq" id="WP_142534708.1">
    <property type="nucleotide sequence ID" value="NZ_FXTB01000014.1"/>
</dbReference>
<dbReference type="InterPro" id="IPR012336">
    <property type="entry name" value="Thioredoxin-like_fold"/>
</dbReference>
<evidence type="ECO:0000313" key="6">
    <source>
        <dbReference type="EMBL" id="SMO91080.1"/>
    </source>
</evidence>
<dbReference type="Proteomes" id="UP000319040">
    <property type="component" value="Unassembled WGS sequence"/>
</dbReference>
<keyword evidence="4" id="KW-0676">Redox-active center</keyword>
<dbReference type="AlphaFoldDB" id="A0A521F6E3"/>
<dbReference type="OrthoDB" id="1120316at2"/>
<dbReference type="GO" id="GO:0030313">
    <property type="term" value="C:cell envelope"/>
    <property type="evidence" value="ECO:0007669"/>
    <property type="project" value="UniProtKB-SubCell"/>
</dbReference>
<dbReference type="PANTHER" id="PTHR42852">
    <property type="entry name" value="THIOL:DISULFIDE INTERCHANGE PROTEIN DSBE"/>
    <property type="match status" value="1"/>
</dbReference>
<dbReference type="GO" id="GO:0017004">
    <property type="term" value="P:cytochrome complex assembly"/>
    <property type="evidence" value="ECO:0007669"/>
    <property type="project" value="UniProtKB-KW"/>
</dbReference>
<dbReference type="PROSITE" id="PS51257">
    <property type="entry name" value="PROKAR_LIPOPROTEIN"/>
    <property type="match status" value="1"/>
</dbReference>
<comment type="subcellular location">
    <subcellularLocation>
        <location evidence="1">Cell envelope</location>
    </subcellularLocation>
</comment>
<evidence type="ECO:0000259" key="5">
    <source>
        <dbReference type="PROSITE" id="PS51352"/>
    </source>
</evidence>
<accession>A0A521F6E3</accession>
<gene>
    <name evidence="6" type="ORF">SAMN06265379_11427</name>
</gene>
<dbReference type="SUPFAM" id="SSF52833">
    <property type="entry name" value="Thioredoxin-like"/>
    <property type="match status" value="1"/>
</dbReference>
<dbReference type="InterPro" id="IPR013766">
    <property type="entry name" value="Thioredoxin_domain"/>
</dbReference>
<feature type="domain" description="Thioredoxin" evidence="5">
    <location>
        <begin position="497"/>
        <end position="643"/>
    </location>
</feature>
<dbReference type="Pfam" id="PF13905">
    <property type="entry name" value="Thioredoxin_8"/>
    <property type="match status" value="1"/>
</dbReference>
<evidence type="ECO:0000256" key="3">
    <source>
        <dbReference type="ARBA" id="ARBA00023157"/>
    </source>
</evidence>
<keyword evidence="7" id="KW-1185">Reference proteome</keyword>
<evidence type="ECO:0000256" key="1">
    <source>
        <dbReference type="ARBA" id="ARBA00004196"/>
    </source>
</evidence>
<dbReference type="PROSITE" id="PS51352">
    <property type="entry name" value="THIOREDOXIN_2"/>
    <property type="match status" value="1"/>
</dbReference>
<dbReference type="PANTHER" id="PTHR42852:SF6">
    <property type="entry name" value="THIOL:DISULFIDE INTERCHANGE PROTEIN DSBE"/>
    <property type="match status" value="1"/>
</dbReference>
<keyword evidence="3" id="KW-1015">Disulfide bond</keyword>
<keyword evidence="2" id="KW-0201">Cytochrome c-type biogenesis</keyword>